<feature type="transmembrane region" description="Helical" evidence="10">
    <location>
        <begin position="140"/>
        <end position="160"/>
    </location>
</feature>
<dbReference type="KEGG" id="ngf:FRF71_08890"/>
<feature type="region of interest" description="Disordered" evidence="9">
    <location>
        <begin position="1"/>
        <end position="29"/>
    </location>
</feature>
<evidence type="ECO:0000256" key="5">
    <source>
        <dbReference type="ARBA" id="ARBA00022906"/>
    </source>
</evidence>
<keyword evidence="7" id="KW-0406">Ion transport</keyword>
<dbReference type="AlphaFoldDB" id="A0A5B8S4B4"/>
<dbReference type="OrthoDB" id="9809646at2"/>
<evidence type="ECO:0000256" key="3">
    <source>
        <dbReference type="ARBA" id="ARBA00022448"/>
    </source>
</evidence>
<keyword evidence="3" id="KW-0813">Transport</keyword>
<dbReference type="Proteomes" id="UP000321172">
    <property type="component" value="Chromosome"/>
</dbReference>
<keyword evidence="5" id="KW-0862">Zinc</keyword>
<feature type="transmembrane region" description="Helical" evidence="10">
    <location>
        <begin position="72"/>
        <end position="92"/>
    </location>
</feature>
<dbReference type="SUPFAM" id="SSF160240">
    <property type="entry name" value="Cation efflux protein cytoplasmic domain-like"/>
    <property type="match status" value="1"/>
</dbReference>
<dbReference type="InterPro" id="IPR027469">
    <property type="entry name" value="Cation_efflux_TMD_sf"/>
</dbReference>
<comment type="subcellular location">
    <subcellularLocation>
        <location evidence="1">Membrane</location>
        <topology evidence="1">Multi-pass membrane protein</topology>
    </subcellularLocation>
</comment>
<protein>
    <submittedName>
        <fullName evidence="13">Cation transporter</fullName>
    </submittedName>
</protein>
<dbReference type="PANTHER" id="PTHR11562:SF17">
    <property type="entry name" value="RE54080P-RELATED"/>
    <property type="match status" value="1"/>
</dbReference>
<dbReference type="EMBL" id="CP042345">
    <property type="protein sequence ID" value="QEA16240.1"/>
    <property type="molecule type" value="Genomic_DNA"/>
</dbReference>
<evidence type="ECO:0000259" key="11">
    <source>
        <dbReference type="Pfam" id="PF01545"/>
    </source>
</evidence>
<gene>
    <name evidence="13" type="ORF">FRF71_08890</name>
</gene>
<dbReference type="InterPro" id="IPR036837">
    <property type="entry name" value="Cation_efflux_CTD_sf"/>
</dbReference>
<dbReference type="SUPFAM" id="SSF161111">
    <property type="entry name" value="Cation efflux protein transmembrane domain-like"/>
    <property type="match status" value="1"/>
</dbReference>
<evidence type="ECO:0000259" key="12">
    <source>
        <dbReference type="Pfam" id="PF16916"/>
    </source>
</evidence>
<evidence type="ECO:0000256" key="8">
    <source>
        <dbReference type="ARBA" id="ARBA00023136"/>
    </source>
</evidence>
<feature type="transmembrane region" description="Helical" evidence="10">
    <location>
        <begin position="37"/>
        <end position="60"/>
    </location>
</feature>
<keyword evidence="8 10" id="KW-0472">Membrane</keyword>
<evidence type="ECO:0000313" key="14">
    <source>
        <dbReference type="Proteomes" id="UP000321172"/>
    </source>
</evidence>
<organism evidence="13 14">
    <name type="scientific">Novosphingobium ginsenosidimutans</name>
    <dbReference type="NCBI Taxonomy" id="1176536"/>
    <lineage>
        <taxon>Bacteria</taxon>
        <taxon>Pseudomonadati</taxon>
        <taxon>Pseudomonadota</taxon>
        <taxon>Alphaproteobacteria</taxon>
        <taxon>Sphingomonadales</taxon>
        <taxon>Sphingomonadaceae</taxon>
        <taxon>Novosphingobium</taxon>
    </lineage>
</organism>
<dbReference type="InterPro" id="IPR050681">
    <property type="entry name" value="CDF/SLC30A"/>
</dbReference>
<feature type="transmembrane region" description="Helical" evidence="10">
    <location>
        <begin position="104"/>
        <end position="124"/>
    </location>
</feature>
<dbReference type="GO" id="GO:0005385">
    <property type="term" value="F:zinc ion transmembrane transporter activity"/>
    <property type="evidence" value="ECO:0007669"/>
    <property type="project" value="TreeGrafter"/>
</dbReference>
<keyword evidence="6 10" id="KW-1133">Transmembrane helix</keyword>
<evidence type="ECO:0000256" key="1">
    <source>
        <dbReference type="ARBA" id="ARBA00004141"/>
    </source>
</evidence>
<dbReference type="Pfam" id="PF01545">
    <property type="entry name" value="Cation_efflux"/>
    <property type="match status" value="1"/>
</dbReference>
<dbReference type="InterPro" id="IPR058533">
    <property type="entry name" value="Cation_efflux_TM"/>
</dbReference>
<keyword evidence="4 10" id="KW-0812">Transmembrane</keyword>
<dbReference type="InterPro" id="IPR002524">
    <property type="entry name" value="Cation_efflux"/>
</dbReference>
<evidence type="ECO:0000256" key="10">
    <source>
        <dbReference type="SAM" id="Phobius"/>
    </source>
</evidence>
<sequence>MSGAHHHGPGVHHHRSHGHHHHDHHDHQHRVAGSGRAFAVAVTLNVGFVVIEVAAGLWSGSMALLADAGHNLSDVLALLLAWGASVLAARPAQAGYTYGFKSSSILAAIANAALLWVALGAILFETIHRFFYPQPIEGEVMMGVAAAGIAINALSAMLFASGQKADLNLRAAFVHLLADAAVSAGVVVAGAAIWLTGKAWIDPLTSLLITFAIGWGSWGLLKNAVRLGLLAVPPGIDPDEVRRWLMARPGVSTVHDLHIWPMSTTETALTAHLEMPGGHPGDTVLHQLAEELAHRFGIDHSTIQIELGAEPCRLAVHGGHHH</sequence>
<evidence type="ECO:0000256" key="7">
    <source>
        <dbReference type="ARBA" id="ARBA00023065"/>
    </source>
</evidence>
<dbReference type="Pfam" id="PF16916">
    <property type="entry name" value="ZT_dimer"/>
    <property type="match status" value="1"/>
</dbReference>
<evidence type="ECO:0000313" key="13">
    <source>
        <dbReference type="EMBL" id="QEA16240.1"/>
    </source>
</evidence>
<dbReference type="PANTHER" id="PTHR11562">
    <property type="entry name" value="CATION EFFLUX PROTEIN/ ZINC TRANSPORTER"/>
    <property type="match status" value="1"/>
</dbReference>
<feature type="transmembrane region" description="Helical" evidence="10">
    <location>
        <begin position="172"/>
        <end position="194"/>
    </location>
</feature>
<dbReference type="NCBIfam" id="TIGR01297">
    <property type="entry name" value="CDF"/>
    <property type="match status" value="1"/>
</dbReference>
<name>A0A5B8S4B4_9SPHN</name>
<feature type="transmembrane region" description="Helical" evidence="10">
    <location>
        <begin position="200"/>
        <end position="221"/>
    </location>
</feature>
<feature type="domain" description="Cation efflux protein cytoplasmic" evidence="12">
    <location>
        <begin position="233"/>
        <end position="306"/>
    </location>
</feature>
<proteinExistence type="inferred from homology"/>
<dbReference type="Gene3D" id="1.20.1510.10">
    <property type="entry name" value="Cation efflux protein transmembrane domain"/>
    <property type="match status" value="1"/>
</dbReference>
<evidence type="ECO:0000256" key="6">
    <source>
        <dbReference type="ARBA" id="ARBA00022989"/>
    </source>
</evidence>
<dbReference type="RefSeq" id="WP_147090321.1">
    <property type="nucleotide sequence ID" value="NZ_BAABJD010000006.1"/>
</dbReference>
<comment type="similarity">
    <text evidence="2">Belongs to the cation diffusion facilitator (CDF) transporter (TC 2.A.4) family. SLC30A subfamily.</text>
</comment>
<feature type="domain" description="Cation efflux protein transmembrane" evidence="11">
    <location>
        <begin position="40"/>
        <end position="226"/>
    </location>
</feature>
<evidence type="ECO:0000256" key="9">
    <source>
        <dbReference type="SAM" id="MobiDB-lite"/>
    </source>
</evidence>
<reference evidence="13 14" key="1">
    <citation type="journal article" date="2013" name="J. Microbiol. Biotechnol.">
        <title>Novosphingobium ginsenosidimutans sp. nov., with the ability to convert ginsenoside.</title>
        <authorList>
            <person name="Kim J.K."/>
            <person name="He D."/>
            <person name="Liu Q.M."/>
            <person name="Park H.Y."/>
            <person name="Jung M.S."/>
            <person name="Yoon M.H."/>
            <person name="Kim S.C."/>
            <person name="Im W.T."/>
        </authorList>
    </citation>
    <scope>NUCLEOTIDE SEQUENCE [LARGE SCALE GENOMIC DNA]</scope>
    <source>
        <strain evidence="13 14">FW-6</strain>
    </source>
</reference>
<evidence type="ECO:0000256" key="4">
    <source>
        <dbReference type="ARBA" id="ARBA00022692"/>
    </source>
</evidence>
<evidence type="ECO:0000256" key="2">
    <source>
        <dbReference type="ARBA" id="ARBA00008873"/>
    </source>
</evidence>
<accession>A0A5B8S4B4</accession>
<dbReference type="InterPro" id="IPR027470">
    <property type="entry name" value="Cation_efflux_CTD"/>
</dbReference>
<dbReference type="GO" id="GO:0005886">
    <property type="term" value="C:plasma membrane"/>
    <property type="evidence" value="ECO:0007669"/>
    <property type="project" value="TreeGrafter"/>
</dbReference>
<keyword evidence="5" id="KW-0864">Zinc transport</keyword>
<keyword evidence="14" id="KW-1185">Reference proteome</keyword>